<reference evidence="3 4" key="1">
    <citation type="submission" date="2012-06" db="EMBL/GenBank/DDBJ databases">
        <title>Complete genome sequence of Corynebacterium terpenotabidum Y-11 (=DSM 44721).</title>
        <authorList>
            <person name="Ruckert C."/>
            <person name="Albersmeier A."/>
            <person name="Al-Dilaimi A."/>
            <person name="Szczepanowski R."/>
            <person name="Kalinowski J."/>
        </authorList>
    </citation>
    <scope>NUCLEOTIDE SEQUENCE [LARGE SCALE GENOMIC DNA]</scope>
    <source>
        <strain evidence="3 4">Y-11</strain>
    </source>
</reference>
<feature type="region of interest" description="Disordered" evidence="1">
    <location>
        <begin position="182"/>
        <end position="205"/>
    </location>
</feature>
<evidence type="ECO:0000313" key="4">
    <source>
        <dbReference type="Proteomes" id="UP000014809"/>
    </source>
</evidence>
<accession>S4XMI6</accession>
<dbReference type="Proteomes" id="UP000014809">
    <property type="component" value="Chromosome"/>
</dbReference>
<dbReference type="eggNOG" id="COG1721">
    <property type="taxonomic scope" value="Bacteria"/>
</dbReference>
<dbReference type="EMBL" id="CP003696">
    <property type="protein sequence ID" value="AGP31863.1"/>
    <property type="molecule type" value="Genomic_DNA"/>
</dbReference>
<dbReference type="KEGG" id="cter:A606_11120"/>
<evidence type="ECO:0000256" key="2">
    <source>
        <dbReference type="SAM" id="Phobius"/>
    </source>
</evidence>
<sequence length="397" mass="40981">MTFPVAAPVGLTARGWGFLIGAAVAGVAWQVLELQDLRYLMVLPAVMVVFSLVTVLSVAVLSRVQVTVRVPASTVTVGEPVVCPVVVSARWRVRVRLGWALDRQMGILDTVAATARSGLAETPVQFRPARRGVQWCGVATVEFPGPLGLARRRVQVMKGHEILVVPRALDDVPAEVPGPVARQAGAGVESGPVTATPSGSPAGSVRDFRYGDPVSQVHWKQSARLGKLLVNQYESAEIADAHVMLAAGAGEHPDAASFEIAVSATVTIADRLLEEGYRVILHCAGHPDSAVGPCTDEDAVREYLAVVGTVPDVGVDGGLDAGSAAGTVVVPEGGADVVVTGVFTDALADGLAATGFTGDLVTVSGGTVAVGTPQQVVQQVPQQVPQPVASRASGGRR</sequence>
<dbReference type="AlphaFoldDB" id="S4XMI6"/>
<organism evidence="3 4">
    <name type="scientific">Corynebacterium terpenotabidum Y-11</name>
    <dbReference type="NCBI Taxonomy" id="1200352"/>
    <lineage>
        <taxon>Bacteria</taxon>
        <taxon>Bacillati</taxon>
        <taxon>Actinomycetota</taxon>
        <taxon>Actinomycetes</taxon>
        <taxon>Mycobacteriales</taxon>
        <taxon>Corynebacteriaceae</taxon>
        <taxon>Corynebacterium</taxon>
    </lineage>
</organism>
<keyword evidence="4" id="KW-1185">Reference proteome</keyword>
<dbReference type="PANTHER" id="PTHR34351">
    <property type="entry name" value="SLR1927 PROTEIN-RELATED"/>
    <property type="match status" value="1"/>
</dbReference>
<dbReference type="HOGENOM" id="CLU_739114_0_0_11"/>
<dbReference type="PANTHER" id="PTHR34351:SF1">
    <property type="entry name" value="SLR1927 PROTEIN"/>
    <property type="match status" value="1"/>
</dbReference>
<proteinExistence type="predicted"/>
<feature type="transmembrane region" description="Helical" evidence="2">
    <location>
        <begin position="15"/>
        <end position="32"/>
    </location>
</feature>
<evidence type="ECO:0000256" key="1">
    <source>
        <dbReference type="SAM" id="MobiDB-lite"/>
    </source>
</evidence>
<feature type="transmembrane region" description="Helical" evidence="2">
    <location>
        <begin position="39"/>
        <end position="61"/>
    </location>
</feature>
<keyword evidence="2" id="KW-0812">Transmembrane</keyword>
<keyword evidence="2" id="KW-0472">Membrane</keyword>
<dbReference type="OrthoDB" id="845740at2"/>
<dbReference type="PATRIC" id="fig|1200352.3.peg.2274"/>
<name>S4XMI6_9CORY</name>
<evidence type="ECO:0000313" key="3">
    <source>
        <dbReference type="EMBL" id="AGP31863.1"/>
    </source>
</evidence>
<keyword evidence="2" id="KW-1133">Transmembrane helix</keyword>
<dbReference type="RefSeq" id="WP_020442212.1">
    <property type="nucleotide sequence ID" value="NC_021663.1"/>
</dbReference>
<gene>
    <name evidence="3" type="ORF">A606_11120</name>
</gene>
<protein>
    <submittedName>
        <fullName evidence="3">Uncharacterized protein</fullName>
    </submittedName>
</protein>
<dbReference type="STRING" id="1200352.A606_11120"/>